<evidence type="ECO:0000256" key="3">
    <source>
        <dbReference type="ARBA" id="ARBA00022989"/>
    </source>
</evidence>
<protein>
    <submittedName>
        <fullName evidence="7">Formate/nitrite transporter FocA, FNT family</fullName>
    </submittedName>
</protein>
<dbReference type="Gene3D" id="1.20.1080.10">
    <property type="entry name" value="Glycerol uptake facilitator protein"/>
    <property type="match status" value="1"/>
</dbReference>
<comment type="subcellular location">
    <subcellularLocation>
        <location evidence="1">Membrane</location>
        <topology evidence="1">Multi-pass membrane protein</topology>
    </subcellularLocation>
</comment>
<dbReference type="GO" id="GO:0015499">
    <property type="term" value="F:formate transmembrane transporter activity"/>
    <property type="evidence" value="ECO:0007669"/>
    <property type="project" value="TreeGrafter"/>
</dbReference>
<name>A0A1K1MXM3_RUMFL</name>
<dbReference type="PANTHER" id="PTHR30520">
    <property type="entry name" value="FORMATE TRANSPORTER-RELATED"/>
    <property type="match status" value="1"/>
</dbReference>
<accession>A0A1K1MXM3</accession>
<evidence type="ECO:0000313" key="7">
    <source>
        <dbReference type="EMBL" id="SFW27863.1"/>
    </source>
</evidence>
<keyword evidence="3 6" id="KW-1133">Transmembrane helix</keyword>
<sequence>MWSIMSKNVRKYTSLSLNAVLSGIMISVGGAVYLLCENKIIGSFLFSFGLFTIVQRGFALYTGKVGYIPENAPIYIIEVLVTLIGNAIGTAFAAVMLQQTRFSQTLCEKAELCITAKTSDTIVSQLILGAFCGMLMYLAVDNAKECRKRNADISLVFGISIPVMIFIICGFNHSIADAFYMFTAGTFPKDIPYILTVAAGNAIGGMTLPFIKKISSI</sequence>
<gene>
    <name evidence="7" type="ORF">SAMN02910280_1487</name>
</gene>
<evidence type="ECO:0000256" key="4">
    <source>
        <dbReference type="ARBA" id="ARBA00023136"/>
    </source>
</evidence>
<comment type="similarity">
    <text evidence="5">Belongs to the FNT transporter (TC 1.A.16) family.</text>
</comment>
<dbReference type="AlphaFoldDB" id="A0A1K1MXM3"/>
<evidence type="ECO:0000313" key="8">
    <source>
        <dbReference type="Proteomes" id="UP000183461"/>
    </source>
</evidence>
<dbReference type="GO" id="GO:0005886">
    <property type="term" value="C:plasma membrane"/>
    <property type="evidence" value="ECO:0007669"/>
    <property type="project" value="TreeGrafter"/>
</dbReference>
<evidence type="ECO:0000256" key="2">
    <source>
        <dbReference type="ARBA" id="ARBA00022692"/>
    </source>
</evidence>
<dbReference type="InterPro" id="IPR023271">
    <property type="entry name" value="Aquaporin-like"/>
</dbReference>
<feature type="transmembrane region" description="Helical" evidence="6">
    <location>
        <begin position="122"/>
        <end position="140"/>
    </location>
</feature>
<dbReference type="EMBL" id="FPIP01000003">
    <property type="protein sequence ID" value="SFW27863.1"/>
    <property type="molecule type" value="Genomic_DNA"/>
</dbReference>
<reference evidence="7 8" key="1">
    <citation type="submission" date="2016-11" db="EMBL/GenBank/DDBJ databases">
        <authorList>
            <person name="Jaros S."/>
            <person name="Januszkiewicz K."/>
            <person name="Wedrychowicz H."/>
        </authorList>
    </citation>
    <scope>NUCLEOTIDE SEQUENCE [LARGE SCALE GENOMIC DNA]</scope>
    <source>
        <strain evidence="7 8">YL228</strain>
    </source>
</reference>
<feature type="transmembrane region" description="Helical" evidence="6">
    <location>
        <begin position="152"/>
        <end position="173"/>
    </location>
</feature>
<proteinExistence type="inferred from homology"/>
<dbReference type="InterPro" id="IPR000292">
    <property type="entry name" value="For/NO2_transpt"/>
</dbReference>
<keyword evidence="4 6" id="KW-0472">Membrane</keyword>
<dbReference type="PANTHER" id="PTHR30520:SF6">
    <property type="entry name" value="FORMATE_NITRATE FAMILY TRANSPORTER (EUROFUNG)"/>
    <property type="match status" value="1"/>
</dbReference>
<evidence type="ECO:0000256" key="5">
    <source>
        <dbReference type="ARBA" id="ARBA00049660"/>
    </source>
</evidence>
<feature type="transmembrane region" description="Helical" evidence="6">
    <location>
        <begin position="40"/>
        <end position="62"/>
    </location>
</feature>
<feature type="transmembrane region" description="Helical" evidence="6">
    <location>
        <begin position="193"/>
        <end position="211"/>
    </location>
</feature>
<feature type="transmembrane region" description="Helical" evidence="6">
    <location>
        <begin position="12"/>
        <end position="34"/>
    </location>
</feature>
<organism evidence="7 8">
    <name type="scientific">Ruminococcus flavefaciens</name>
    <dbReference type="NCBI Taxonomy" id="1265"/>
    <lineage>
        <taxon>Bacteria</taxon>
        <taxon>Bacillati</taxon>
        <taxon>Bacillota</taxon>
        <taxon>Clostridia</taxon>
        <taxon>Eubacteriales</taxon>
        <taxon>Oscillospiraceae</taxon>
        <taxon>Ruminococcus</taxon>
    </lineage>
</organism>
<dbReference type="Pfam" id="PF01226">
    <property type="entry name" value="Form_Nir_trans"/>
    <property type="match status" value="1"/>
</dbReference>
<evidence type="ECO:0000256" key="6">
    <source>
        <dbReference type="SAM" id="Phobius"/>
    </source>
</evidence>
<dbReference type="Proteomes" id="UP000183461">
    <property type="component" value="Unassembled WGS sequence"/>
</dbReference>
<evidence type="ECO:0000256" key="1">
    <source>
        <dbReference type="ARBA" id="ARBA00004141"/>
    </source>
</evidence>
<keyword evidence="2 6" id="KW-0812">Transmembrane</keyword>
<feature type="transmembrane region" description="Helical" evidence="6">
    <location>
        <begin position="74"/>
        <end position="96"/>
    </location>
</feature>